<accession>A0AAV3GRB1</accession>
<evidence type="ECO:0000313" key="1">
    <source>
        <dbReference type="EMBL" id="EJX47762.1"/>
    </source>
</evidence>
<protein>
    <submittedName>
        <fullName evidence="1">Uncharacterized protein</fullName>
    </submittedName>
</protein>
<sequence length="39" mass="4362">MSSLILQSAYLKNWFIEQPIAAKVAKENVKGKNLGKKSK</sequence>
<dbReference type="Proteomes" id="UP000006402">
    <property type="component" value="Unassembled WGS sequence"/>
</dbReference>
<dbReference type="EMBL" id="AMAH01000277">
    <property type="protein sequence ID" value="EJX47762.1"/>
    <property type="molecule type" value="Genomic_DNA"/>
</dbReference>
<name>A0AAV3GRB1_ENTFC</name>
<dbReference type="AlphaFoldDB" id="A0AAV3GRB1"/>
<reference evidence="1 2" key="1">
    <citation type="submission" date="2012-04" db="EMBL/GenBank/DDBJ databases">
        <authorList>
            <person name="Weinstock G."/>
            <person name="Sodergren E."/>
            <person name="Lobos E.A."/>
            <person name="Fulton L."/>
            <person name="Fulton R."/>
            <person name="Courtney L."/>
            <person name="Fronick C."/>
            <person name="O'Laughlin M."/>
            <person name="Godfrey J."/>
            <person name="Wilson R.M."/>
            <person name="Miner T."/>
            <person name="Farmer C."/>
            <person name="Delehaunty K."/>
            <person name="Cordes M."/>
            <person name="Minx P."/>
            <person name="Tomlinson C."/>
            <person name="Chen J."/>
            <person name="Wollam A."/>
            <person name="Pepin K.H."/>
            <person name="Bhonagiri V."/>
            <person name="Zhang X."/>
            <person name="Suruliraj S."/>
            <person name="Warren W."/>
            <person name="Mitreva M."/>
            <person name="Mardis E.R."/>
            <person name="Wilson R.K."/>
        </authorList>
    </citation>
    <scope>NUCLEOTIDE SEQUENCE [LARGE SCALE GENOMIC DNA]</scope>
    <source>
        <strain evidence="1 2">R496</strain>
    </source>
</reference>
<organism evidence="1 2">
    <name type="scientific">Enterococcus faecium R496</name>
    <dbReference type="NCBI Taxonomy" id="1134836"/>
    <lineage>
        <taxon>Bacteria</taxon>
        <taxon>Bacillati</taxon>
        <taxon>Bacillota</taxon>
        <taxon>Bacilli</taxon>
        <taxon>Lactobacillales</taxon>
        <taxon>Enterococcaceae</taxon>
        <taxon>Enterococcus</taxon>
    </lineage>
</organism>
<proteinExistence type="predicted"/>
<evidence type="ECO:0000313" key="2">
    <source>
        <dbReference type="Proteomes" id="UP000006402"/>
    </source>
</evidence>
<gene>
    <name evidence="1" type="ORF">HMPREF1378_03077</name>
</gene>
<comment type="caution">
    <text evidence="1">The sequence shown here is derived from an EMBL/GenBank/DDBJ whole genome shotgun (WGS) entry which is preliminary data.</text>
</comment>